<protein>
    <recommendedName>
        <fullName evidence="6">B12-binding domain-containing protein</fullName>
    </recommendedName>
</protein>
<dbReference type="InterPro" id="IPR051198">
    <property type="entry name" value="BchE-like"/>
</dbReference>
<evidence type="ECO:0000313" key="7">
    <source>
        <dbReference type="EMBL" id="SVE32995.1"/>
    </source>
</evidence>
<dbReference type="PANTHER" id="PTHR43409:SF4">
    <property type="entry name" value="RADICAL SAM SUPERFAMILY PROTEIN"/>
    <property type="match status" value="1"/>
</dbReference>
<dbReference type="InterPro" id="IPR006158">
    <property type="entry name" value="Cobalamin-bd"/>
</dbReference>
<keyword evidence="5" id="KW-0411">Iron-sulfur</keyword>
<dbReference type="AlphaFoldDB" id="A0A383CMH5"/>
<dbReference type="GO" id="GO:0046872">
    <property type="term" value="F:metal ion binding"/>
    <property type="evidence" value="ECO:0007669"/>
    <property type="project" value="UniProtKB-KW"/>
</dbReference>
<dbReference type="GO" id="GO:0031419">
    <property type="term" value="F:cobalamin binding"/>
    <property type="evidence" value="ECO:0007669"/>
    <property type="project" value="InterPro"/>
</dbReference>
<sequence length="177" mass="19482">MNNVDVVIVEPKTGFLDYASKRLPLGVMSVAGMIRSKGFKVKIIDQRIDPHGWKKELEYCVNQNPLFVGISSMTGTQINHALKAASVVRNVDNKIPIVWGGVHPSLTALQTIEHPLVDVIVMGEGERSATQLAEAYKNNISLETIPSICYKKDDGIVKVTDSAPQIKLDDIPEIPYD</sequence>
<dbReference type="GO" id="GO:0051536">
    <property type="term" value="F:iron-sulfur cluster binding"/>
    <property type="evidence" value="ECO:0007669"/>
    <property type="project" value="UniProtKB-KW"/>
</dbReference>
<proteinExistence type="predicted"/>
<evidence type="ECO:0000256" key="1">
    <source>
        <dbReference type="ARBA" id="ARBA00001966"/>
    </source>
</evidence>
<dbReference type="CDD" id="cd02068">
    <property type="entry name" value="radical_SAM_B12_BD"/>
    <property type="match status" value="1"/>
</dbReference>
<gene>
    <name evidence="7" type="ORF">METZ01_LOCUS485849</name>
</gene>
<dbReference type="SUPFAM" id="SSF52242">
    <property type="entry name" value="Cobalamin (vitamin B12)-binding domain"/>
    <property type="match status" value="1"/>
</dbReference>
<dbReference type="EMBL" id="UINC01209814">
    <property type="protein sequence ID" value="SVE32995.1"/>
    <property type="molecule type" value="Genomic_DNA"/>
</dbReference>
<keyword evidence="3" id="KW-0479">Metal-binding</keyword>
<evidence type="ECO:0000256" key="4">
    <source>
        <dbReference type="ARBA" id="ARBA00023004"/>
    </source>
</evidence>
<dbReference type="Pfam" id="PF02310">
    <property type="entry name" value="B12-binding"/>
    <property type="match status" value="1"/>
</dbReference>
<evidence type="ECO:0000256" key="5">
    <source>
        <dbReference type="ARBA" id="ARBA00023014"/>
    </source>
</evidence>
<accession>A0A383CMH5</accession>
<dbReference type="InterPro" id="IPR036724">
    <property type="entry name" value="Cobalamin-bd_sf"/>
</dbReference>
<keyword evidence="2" id="KW-0949">S-adenosyl-L-methionine</keyword>
<name>A0A383CMH5_9ZZZZ</name>
<comment type="cofactor">
    <cofactor evidence="1">
        <name>[4Fe-4S] cluster</name>
        <dbReference type="ChEBI" id="CHEBI:49883"/>
    </cofactor>
</comment>
<dbReference type="Gene3D" id="3.40.50.280">
    <property type="entry name" value="Cobalamin-binding domain"/>
    <property type="match status" value="1"/>
</dbReference>
<evidence type="ECO:0000256" key="2">
    <source>
        <dbReference type="ARBA" id="ARBA00022691"/>
    </source>
</evidence>
<feature type="non-terminal residue" evidence="7">
    <location>
        <position position="177"/>
    </location>
</feature>
<keyword evidence="4" id="KW-0408">Iron</keyword>
<feature type="domain" description="B12-binding" evidence="6">
    <location>
        <begin position="3"/>
        <end position="143"/>
    </location>
</feature>
<evidence type="ECO:0000259" key="6">
    <source>
        <dbReference type="PROSITE" id="PS51332"/>
    </source>
</evidence>
<dbReference type="PROSITE" id="PS51332">
    <property type="entry name" value="B12_BINDING"/>
    <property type="match status" value="1"/>
</dbReference>
<reference evidence="7" key="1">
    <citation type="submission" date="2018-05" db="EMBL/GenBank/DDBJ databases">
        <authorList>
            <person name="Lanie J.A."/>
            <person name="Ng W.-L."/>
            <person name="Kazmierczak K.M."/>
            <person name="Andrzejewski T.M."/>
            <person name="Davidsen T.M."/>
            <person name="Wayne K.J."/>
            <person name="Tettelin H."/>
            <person name="Glass J.I."/>
            <person name="Rusch D."/>
            <person name="Podicherti R."/>
            <person name="Tsui H.-C.T."/>
            <person name="Winkler M.E."/>
        </authorList>
    </citation>
    <scope>NUCLEOTIDE SEQUENCE</scope>
</reference>
<evidence type="ECO:0000256" key="3">
    <source>
        <dbReference type="ARBA" id="ARBA00022723"/>
    </source>
</evidence>
<dbReference type="PANTHER" id="PTHR43409">
    <property type="entry name" value="ANAEROBIC MAGNESIUM-PROTOPORPHYRIN IX MONOMETHYL ESTER CYCLASE-RELATED"/>
    <property type="match status" value="1"/>
</dbReference>
<organism evidence="7">
    <name type="scientific">marine metagenome</name>
    <dbReference type="NCBI Taxonomy" id="408172"/>
    <lineage>
        <taxon>unclassified sequences</taxon>
        <taxon>metagenomes</taxon>
        <taxon>ecological metagenomes</taxon>
    </lineage>
</organism>